<dbReference type="OrthoDB" id="9775849at2"/>
<evidence type="ECO:0000313" key="12">
    <source>
        <dbReference type="Proteomes" id="UP000305238"/>
    </source>
</evidence>
<comment type="activity regulation">
    <text evidence="9">Activated by a monovalent cation that binds near, but not in, the active site. The most likely occupant of the site in vivo is potassium. Ion binding induces a conformational change that may alter substrate affinity.</text>
</comment>
<dbReference type="EC" id="2.7.1.15" evidence="9"/>
<dbReference type="Proteomes" id="UP000305238">
    <property type="component" value="Unassembled WGS sequence"/>
</dbReference>
<dbReference type="PRINTS" id="PR00990">
    <property type="entry name" value="RIBOKINASE"/>
</dbReference>
<dbReference type="HAMAP" id="MF_01987">
    <property type="entry name" value="Ribokinase"/>
    <property type="match status" value="1"/>
</dbReference>
<comment type="subcellular location">
    <subcellularLocation>
        <location evidence="9">Cytoplasm</location>
    </subcellularLocation>
</comment>
<dbReference type="Pfam" id="PF00294">
    <property type="entry name" value="PfkB"/>
    <property type="match status" value="1"/>
</dbReference>
<comment type="caution">
    <text evidence="11">The sequence shown here is derived from an EMBL/GenBank/DDBJ whole genome shotgun (WGS) entry which is preliminary data.</text>
</comment>
<dbReference type="InterPro" id="IPR029056">
    <property type="entry name" value="Ribokinase-like"/>
</dbReference>
<feature type="binding site" evidence="9">
    <location>
        <position position="184"/>
    </location>
    <ligand>
        <name>ATP</name>
        <dbReference type="ChEBI" id="CHEBI:30616"/>
    </ligand>
</feature>
<proteinExistence type="inferred from homology"/>
<comment type="subunit">
    <text evidence="9">Homodimer.</text>
</comment>
<dbReference type="Gene3D" id="3.40.1190.20">
    <property type="match status" value="1"/>
</dbReference>
<evidence type="ECO:0000256" key="9">
    <source>
        <dbReference type="HAMAP-Rule" id="MF_01987"/>
    </source>
</evidence>
<dbReference type="CDD" id="cd01174">
    <property type="entry name" value="ribokinase"/>
    <property type="match status" value="1"/>
</dbReference>
<dbReference type="AlphaFoldDB" id="A0A5S4H8U8"/>
<comment type="pathway">
    <text evidence="9">Carbohydrate metabolism; D-ribose degradation; D-ribose 5-phosphate from beta-D-ribopyranose: step 2/2.</text>
</comment>
<dbReference type="InterPro" id="IPR011877">
    <property type="entry name" value="Ribokinase"/>
</dbReference>
<dbReference type="PANTHER" id="PTHR10584:SF166">
    <property type="entry name" value="RIBOKINASE"/>
    <property type="match status" value="1"/>
</dbReference>
<dbReference type="GO" id="GO:0005524">
    <property type="term" value="F:ATP binding"/>
    <property type="evidence" value="ECO:0007669"/>
    <property type="project" value="UniProtKB-UniRule"/>
</dbReference>
<accession>A0A5S4H8U8</accession>
<feature type="binding site" evidence="9">
    <location>
        <position position="288"/>
    </location>
    <ligand>
        <name>K(+)</name>
        <dbReference type="ChEBI" id="CHEBI:29103"/>
    </ligand>
</feature>
<keyword evidence="8 9" id="KW-0119">Carbohydrate metabolism</keyword>
<dbReference type="RefSeq" id="WP_138634483.1">
    <property type="nucleotide sequence ID" value="NZ_JASWDG010000089.1"/>
</dbReference>
<feature type="binding site" evidence="9">
    <location>
        <position position="279"/>
    </location>
    <ligand>
        <name>K(+)</name>
        <dbReference type="ChEBI" id="CHEBI:29103"/>
    </ligand>
</feature>
<dbReference type="InterPro" id="IPR011611">
    <property type="entry name" value="PfkB_dom"/>
</dbReference>
<evidence type="ECO:0000256" key="7">
    <source>
        <dbReference type="ARBA" id="ARBA00022958"/>
    </source>
</evidence>
<feature type="binding site" evidence="9">
    <location>
        <begin position="248"/>
        <end position="249"/>
    </location>
    <ligand>
        <name>ATP</name>
        <dbReference type="ChEBI" id="CHEBI:30616"/>
    </ligand>
</feature>
<dbReference type="EMBL" id="VCKZ01000016">
    <property type="protein sequence ID" value="TMR41685.1"/>
    <property type="molecule type" value="Genomic_DNA"/>
</dbReference>
<reference evidence="11 12" key="1">
    <citation type="submission" date="2019-05" db="EMBL/GenBank/DDBJ databases">
        <title>Draft genome sequence of Actinomadura geliboluensis A8036.</title>
        <authorList>
            <person name="Saricaoglu S."/>
            <person name="Isik K."/>
        </authorList>
    </citation>
    <scope>NUCLEOTIDE SEQUENCE [LARGE SCALE GENOMIC DNA]</scope>
    <source>
        <strain evidence="11 12">A8036</strain>
    </source>
</reference>
<evidence type="ECO:0000256" key="6">
    <source>
        <dbReference type="ARBA" id="ARBA00022842"/>
    </source>
</evidence>
<feature type="active site" description="Proton acceptor" evidence="9">
    <location>
        <position position="249"/>
    </location>
</feature>
<evidence type="ECO:0000256" key="8">
    <source>
        <dbReference type="ARBA" id="ARBA00023277"/>
    </source>
</evidence>
<protein>
    <recommendedName>
        <fullName evidence="9">Ribokinase</fullName>
        <shortName evidence="9">RK</shortName>
        <ecNumber evidence="9">2.7.1.15</ecNumber>
    </recommendedName>
</protein>
<keyword evidence="7 9" id="KW-0630">Potassium</keyword>
<feature type="binding site" evidence="9">
    <location>
        <position position="284"/>
    </location>
    <ligand>
        <name>K(+)</name>
        <dbReference type="ChEBI" id="CHEBI:29103"/>
    </ligand>
</feature>
<feature type="binding site" evidence="9">
    <location>
        <position position="249"/>
    </location>
    <ligand>
        <name>substrate</name>
    </ligand>
</feature>
<feature type="binding site" evidence="9">
    <location>
        <position position="243"/>
    </location>
    <ligand>
        <name>K(+)</name>
        <dbReference type="ChEBI" id="CHEBI:29103"/>
    </ligand>
</feature>
<evidence type="ECO:0000259" key="10">
    <source>
        <dbReference type="Pfam" id="PF00294"/>
    </source>
</evidence>
<dbReference type="GO" id="GO:0004747">
    <property type="term" value="F:ribokinase activity"/>
    <property type="evidence" value="ECO:0007669"/>
    <property type="project" value="UniProtKB-UniRule"/>
</dbReference>
<comment type="caution">
    <text evidence="9">Lacks conserved residue(s) required for the propagation of feature annotation.</text>
</comment>
<organism evidence="11 12">
    <name type="scientific">Actinomadura geliboluensis</name>
    <dbReference type="NCBI Taxonomy" id="882440"/>
    <lineage>
        <taxon>Bacteria</taxon>
        <taxon>Bacillati</taxon>
        <taxon>Actinomycetota</taxon>
        <taxon>Actinomycetes</taxon>
        <taxon>Streptosporangiales</taxon>
        <taxon>Thermomonosporaceae</taxon>
        <taxon>Actinomadura</taxon>
    </lineage>
</organism>
<evidence type="ECO:0000256" key="4">
    <source>
        <dbReference type="ARBA" id="ARBA00022777"/>
    </source>
</evidence>
<name>A0A5S4H8U8_9ACTN</name>
<comment type="cofactor">
    <cofactor evidence="9">
        <name>Mg(2+)</name>
        <dbReference type="ChEBI" id="CHEBI:18420"/>
    </cofactor>
    <text evidence="9">Requires a divalent cation, most likely magnesium in vivo, as an electrophilic catalyst to aid phosphoryl group transfer. It is the chelate of the metal and the nucleotide that is the actual substrate.</text>
</comment>
<sequence length="298" mass="29048">MDERWDVVVVGSVNADLVVGVERRPAPGETVLGSDLAVHPGGKGANQAVAAARLGGRAALVGRVGDDGHGALLRGALAAAGVGLDHLATTPGVPTGVALITVGPDGDNSIIVSPGANARLGPADVAAARDLIAAASVVSFQLEVPLPAVEAAAGVAGGRVVLNLSPPAPVPAGLLARCDPLVVNEHEAAYLLDGEPGDPRDAAAALARSGPRSAVVTLGADGAVVADGDGVTAIPAPAADAVDTTGAGDAFTAALCLRLARGDALRDAARYAARAGAAAVRRRGAQSSFPTPAELPAP</sequence>
<keyword evidence="5 9" id="KW-0067">ATP-binding</keyword>
<evidence type="ECO:0000256" key="1">
    <source>
        <dbReference type="ARBA" id="ARBA00022679"/>
    </source>
</evidence>
<dbReference type="UniPathway" id="UPA00916">
    <property type="reaction ID" value="UER00889"/>
</dbReference>
<feature type="binding site" evidence="9">
    <location>
        <position position="143"/>
    </location>
    <ligand>
        <name>substrate</name>
    </ligand>
</feature>
<feature type="binding site" evidence="9">
    <location>
        <begin position="217"/>
        <end position="222"/>
    </location>
    <ligand>
        <name>ATP</name>
        <dbReference type="ChEBI" id="CHEBI:30616"/>
    </ligand>
</feature>
<dbReference type="SUPFAM" id="SSF53613">
    <property type="entry name" value="Ribokinase-like"/>
    <property type="match status" value="1"/>
</dbReference>
<comment type="similarity">
    <text evidence="9">Belongs to the carbohydrate kinase PfkB family. Ribokinase subfamily.</text>
</comment>
<feature type="binding site" evidence="9">
    <location>
        <position position="245"/>
    </location>
    <ligand>
        <name>K(+)</name>
        <dbReference type="ChEBI" id="CHEBI:29103"/>
    </ligand>
</feature>
<keyword evidence="9" id="KW-0963">Cytoplasm</keyword>
<feature type="binding site" evidence="9">
    <location>
        <begin position="14"/>
        <end position="16"/>
    </location>
    <ligand>
        <name>substrate</name>
    </ligand>
</feature>
<dbReference type="GO" id="GO:0005829">
    <property type="term" value="C:cytosol"/>
    <property type="evidence" value="ECO:0007669"/>
    <property type="project" value="TreeGrafter"/>
</dbReference>
<dbReference type="GO" id="GO:0046872">
    <property type="term" value="F:metal ion binding"/>
    <property type="evidence" value="ECO:0007669"/>
    <property type="project" value="UniProtKB-KW"/>
</dbReference>
<keyword evidence="6 9" id="KW-0460">Magnesium</keyword>
<keyword evidence="12" id="KW-1185">Reference proteome</keyword>
<feature type="binding site" evidence="9">
    <location>
        <position position="282"/>
    </location>
    <ligand>
        <name>K(+)</name>
        <dbReference type="ChEBI" id="CHEBI:29103"/>
    </ligand>
</feature>
<dbReference type="InterPro" id="IPR002139">
    <property type="entry name" value="Ribo/fructo_kinase"/>
</dbReference>
<keyword evidence="2 9" id="KW-0479">Metal-binding</keyword>
<evidence type="ECO:0000313" key="11">
    <source>
        <dbReference type="EMBL" id="TMR41685.1"/>
    </source>
</evidence>
<dbReference type="GO" id="GO:0019303">
    <property type="term" value="P:D-ribose catabolic process"/>
    <property type="evidence" value="ECO:0007669"/>
    <property type="project" value="UniProtKB-UniRule"/>
</dbReference>
<keyword evidence="4 9" id="KW-0418">Kinase</keyword>
<comment type="function">
    <text evidence="9">Catalyzes the phosphorylation of ribose at O-5 in a reaction requiring ATP and magnesium. The resulting D-ribose-5-phosphate can then be used either for sythesis of nucleotides, histidine, and tryptophan, or as a component of the pentose phosphate pathway.</text>
</comment>
<keyword evidence="3 9" id="KW-0547">Nucleotide-binding</keyword>
<dbReference type="PANTHER" id="PTHR10584">
    <property type="entry name" value="SUGAR KINASE"/>
    <property type="match status" value="1"/>
</dbReference>
<keyword evidence="1 9" id="KW-0808">Transferase</keyword>
<evidence type="ECO:0000256" key="5">
    <source>
        <dbReference type="ARBA" id="ARBA00022840"/>
    </source>
</evidence>
<feature type="binding site" evidence="9">
    <location>
        <begin position="42"/>
        <end position="46"/>
    </location>
    <ligand>
        <name>substrate</name>
    </ligand>
</feature>
<feature type="domain" description="Carbohydrate kinase PfkB" evidence="10">
    <location>
        <begin position="6"/>
        <end position="291"/>
    </location>
</feature>
<gene>
    <name evidence="9" type="primary">rbsK</name>
    <name evidence="11" type="ORF">ETD96_04480</name>
</gene>
<evidence type="ECO:0000256" key="3">
    <source>
        <dbReference type="ARBA" id="ARBA00022741"/>
    </source>
</evidence>
<comment type="catalytic activity">
    <reaction evidence="9">
        <text>D-ribose + ATP = D-ribose 5-phosphate + ADP + H(+)</text>
        <dbReference type="Rhea" id="RHEA:13697"/>
        <dbReference type="ChEBI" id="CHEBI:15378"/>
        <dbReference type="ChEBI" id="CHEBI:30616"/>
        <dbReference type="ChEBI" id="CHEBI:47013"/>
        <dbReference type="ChEBI" id="CHEBI:78346"/>
        <dbReference type="ChEBI" id="CHEBI:456216"/>
        <dbReference type="EC" id="2.7.1.15"/>
    </reaction>
</comment>
<evidence type="ECO:0000256" key="2">
    <source>
        <dbReference type="ARBA" id="ARBA00022723"/>
    </source>
</evidence>